<dbReference type="Gene3D" id="2.60.120.200">
    <property type="match status" value="1"/>
</dbReference>
<dbReference type="InterPro" id="IPR013320">
    <property type="entry name" value="ConA-like_dom_sf"/>
</dbReference>
<protein>
    <recommendedName>
        <fullName evidence="2">LamG-like jellyroll fold domain-containing protein</fullName>
    </recommendedName>
</protein>
<dbReference type="AlphaFoldDB" id="A0A0F9W5W2"/>
<name>A0A0F9W5W2_9ZZZZ</name>
<comment type="caution">
    <text evidence="1">The sequence shown here is derived from an EMBL/GenBank/DDBJ whole genome shotgun (WGS) entry which is preliminary data.</text>
</comment>
<proteinExistence type="predicted"/>
<evidence type="ECO:0008006" key="2">
    <source>
        <dbReference type="Google" id="ProtNLM"/>
    </source>
</evidence>
<organism evidence="1">
    <name type="scientific">marine sediment metagenome</name>
    <dbReference type="NCBI Taxonomy" id="412755"/>
    <lineage>
        <taxon>unclassified sequences</taxon>
        <taxon>metagenomes</taxon>
        <taxon>ecological metagenomes</taxon>
    </lineage>
</organism>
<reference evidence="1" key="1">
    <citation type="journal article" date="2015" name="Nature">
        <title>Complex archaea that bridge the gap between prokaryotes and eukaryotes.</title>
        <authorList>
            <person name="Spang A."/>
            <person name="Saw J.H."/>
            <person name="Jorgensen S.L."/>
            <person name="Zaremba-Niedzwiedzka K."/>
            <person name="Martijn J."/>
            <person name="Lind A.E."/>
            <person name="van Eijk R."/>
            <person name="Schleper C."/>
            <person name="Guy L."/>
            <person name="Ettema T.J."/>
        </authorList>
    </citation>
    <scope>NUCLEOTIDE SEQUENCE</scope>
</reference>
<sequence length="830" mass="90424">MAGEKIKAVLEYQGRELDLNDLTAGLYTLAEGFIPPPVSLVPTLSRGTAANIRGGAELASMKADNRPWDFAVNVRGASEAEITGGIRRLNQFLRQATGERPVNLLYRSNRDVGFEPLWGSYGADLQYEIVFGKAMATLAYPTGVTPNLIIPECRISLEVKPYALSQRQRMAFAQGGILEDLIGAIDGFSRGTFIPEATTNKMTNPIFGNATFDNAWTAGANIVKAENTDRKFITHGKSSAKLSAVAATTNTFTQSIAVGDTVQYFFSAYVKLPGGGVPTSSDLQLHYGSDQTTTFRSVGDGWYRMTVEVTGVVAATNTGVVVKSGRTVYVDGFQIEKKVSTEIEQFTSVAHGDLLDCAWTGTSHASTTTRIRTQLSVNKDDAFDVSEGTVQVVVKWETDNTRASSAFFFFLSGSIQASFSSGSDRIQFSDGTDTVLDDGNTFSPGDIWILHFVFGPNGKKIYLDGVELATTATYTPNAGTGDLFIGCTGLVGQNFWGSLMDFATYAQAMSAAEVLADFNNIDKQVEDDRRLAPIPWFWTRNGDGLIENCNDGTKLNYAVAGGIPGSAPALTRLKVKPDTIFTGASDIWLSLYPQDEFIDPDNNIWDDEQGTVEAGACGGQVNTINISGSASVTIGITNIKRYELVAGKDIYLLIRLRDIGTNLLARFEYEMSGSQYETDFKALAATTTQKLFVLGPLPFLSYKSIVAEFGDAFMDEVIDADVTLKRTTGTAANDCLIDFVMLVARPFVLIQNDLNVSNYYLLEDVQCVERVASGDQFVEFVSTLGDVIEFEPEKTNILTSMMGRDGEDHEVDDDDFDYLDVVVTPRWELL</sequence>
<evidence type="ECO:0000313" key="1">
    <source>
        <dbReference type="EMBL" id="KKN73403.1"/>
    </source>
</evidence>
<gene>
    <name evidence="1" type="ORF">LCGC14_0401060</name>
</gene>
<accession>A0A0F9W5W2</accession>
<dbReference type="EMBL" id="LAZR01000344">
    <property type="protein sequence ID" value="KKN73403.1"/>
    <property type="molecule type" value="Genomic_DNA"/>
</dbReference>
<dbReference type="Pfam" id="PF13385">
    <property type="entry name" value="Laminin_G_3"/>
    <property type="match status" value="1"/>
</dbReference>
<dbReference type="SUPFAM" id="SSF49899">
    <property type="entry name" value="Concanavalin A-like lectins/glucanases"/>
    <property type="match status" value="1"/>
</dbReference>